<keyword evidence="14 15" id="KW-0472">Membrane</keyword>
<feature type="transmembrane region" description="Helical" evidence="15">
    <location>
        <begin position="164"/>
        <end position="184"/>
    </location>
</feature>
<dbReference type="InterPro" id="IPR003594">
    <property type="entry name" value="HATPase_dom"/>
</dbReference>
<keyword evidence="6" id="KW-0597">Phosphoprotein</keyword>
<organism evidence="18 19">
    <name type="scientific">Tateyamaria omphalii</name>
    <dbReference type="NCBI Taxonomy" id="299262"/>
    <lineage>
        <taxon>Bacteria</taxon>
        <taxon>Pseudomonadati</taxon>
        <taxon>Pseudomonadota</taxon>
        <taxon>Alphaproteobacteria</taxon>
        <taxon>Rhodobacterales</taxon>
        <taxon>Roseobacteraceae</taxon>
        <taxon>Tateyamaria</taxon>
    </lineage>
</organism>
<dbReference type="SMART" id="SM00304">
    <property type="entry name" value="HAMP"/>
    <property type="match status" value="1"/>
</dbReference>
<evidence type="ECO:0000256" key="12">
    <source>
        <dbReference type="ARBA" id="ARBA00022989"/>
    </source>
</evidence>
<keyword evidence="19" id="KW-1185">Reference proteome</keyword>
<evidence type="ECO:0000256" key="3">
    <source>
        <dbReference type="ARBA" id="ARBA00012438"/>
    </source>
</evidence>
<evidence type="ECO:0000259" key="16">
    <source>
        <dbReference type="PROSITE" id="PS50109"/>
    </source>
</evidence>
<dbReference type="CDD" id="cd00075">
    <property type="entry name" value="HATPase"/>
    <property type="match status" value="1"/>
</dbReference>
<evidence type="ECO:0000256" key="5">
    <source>
        <dbReference type="ARBA" id="ARBA00022519"/>
    </source>
</evidence>
<dbReference type="EMBL" id="CP019312">
    <property type="protein sequence ID" value="APX12907.1"/>
    <property type="molecule type" value="Genomic_DNA"/>
</dbReference>
<feature type="domain" description="Histidine kinase" evidence="16">
    <location>
        <begin position="245"/>
        <end position="438"/>
    </location>
</feature>
<dbReference type="PANTHER" id="PTHR44936">
    <property type="entry name" value="SENSOR PROTEIN CREC"/>
    <property type="match status" value="1"/>
</dbReference>
<dbReference type="CDD" id="cd00082">
    <property type="entry name" value="HisKA"/>
    <property type="match status" value="1"/>
</dbReference>
<evidence type="ECO:0000256" key="14">
    <source>
        <dbReference type="ARBA" id="ARBA00023136"/>
    </source>
</evidence>
<dbReference type="AlphaFoldDB" id="A0A1P8MXU0"/>
<evidence type="ECO:0000256" key="15">
    <source>
        <dbReference type="SAM" id="Phobius"/>
    </source>
</evidence>
<comment type="catalytic activity">
    <reaction evidence="1">
        <text>ATP + protein L-histidine = ADP + protein N-phospho-L-histidine.</text>
        <dbReference type="EC" id="2.7.13.3"/>
    </reaction>
</comment>
<proteinExistence type="predicted"/>
<evidence type="ECO:0000256" key="4">
    <source>
        <dbReference type="ARBA" id="ARBA00022475"/>
    </source>
</evidence>
<dbReference type="PANTHER" id="PTHR44936:SF5">
    <property type="entry name" value="SENSOR HISTIDINE KINASE ENVZ"/>
    <property type="match status" value="1"/>
</dbReference>
<dbReference type="SMART" id="SM00388">
    <property type="entry name" value="HisKA"/>
    <property type="match status" value="1"/>
</dbReference>
<dbReference type="Gene3D" id="1.10.287.130">
    <property type="match status" value="1"/>
</dbReference>
<evidence type="ECO:0000256" key="8">
    <source>
        <dbReference type="ARBA" id="ARBA00022692"/>
    </source>
</evidence>
<keyword evidence="7" id="KW-0808">Transferase</keyword>
<dbReference type="GO" id="GO:0005886">
    <property type="term" value="C:plasma membrane"/>
    <property type="evidence" value="ECO:0007669"/>
    <property type="project" value="UniProtKB-SubCell"/>
</dbReference>
<feature type="domain" description="HAMP" evidence="17">
    <location>
        <begin position="185"/>
        <end position="237"/>
    </location>
</feature>
<dbReference type="SMART" id="SM00387">
    <property type="entry name" value="HATPase_c"/>
    <property type="match status" value="1"/>
</dbReference>
<sequence length="443" mass="47224">MPDGIAGRFALLLIISLICANFLALAVLSYERNRLERATLVAREEERIVSLVPALEAASPSIRPRMAELTSTRSSAVTVERAPLIMVQSDAPRSRALADALTETLGGRDVKAAIHRRPDDDRSDRRESVAASILLETPGGEPKQWLNIQSKGPRPLPPLIEEGAFLLILGASLTAVLGVGLVFVRRLTQPLTALAKAARAAGQGDRAARVSTEGPREMRDAATAFNDMQARIAQFEAERMRTLAAVGHDLRTPLTSLRIRAEMLGTDESASMIRTLEEMTVMADGLVAYARGARENEDVTYIDLVTLLEQASGDRQGWFEATEAIEVSGRPVALGRAFGNLIDNAIRYGGSAKVTAERIGETALVTIEDNGPGIPDEKLSKVFEPFVRGDDSRSADTGGVGLGLAISRDIVVAHGGTLTLSNRPGGGLRAAVRLPVTTVAVAG</sequence>
<comment type="subcellular location">
    <subcellularLocation>
        <location evidence="2">Cell inner membrane</location>
        <topology evidence="2">Multi-pass membrane protein</topology>
    </subcellularLocation>
</comment>
<dbReference type="PRINTS" id="PR00344">
    <property type="entry name" value="BCTRLSENSOR"/>
</dbReference>
<dbReference type="InterPro" id="IPR004358">
    <property type="entry name" value="Sig_transdc_His_kin-like_C"/>
</dbReference>
<evidence type="ECO:0000256" key="7">
    <source>
        <dbReference type="ARBA" id="ARBA00022679"/>
    </source>
</evidence>
<evidence type="ECO:0000256" key="1">
    <source>
        <dbReference type="ARBA" id="ARBA00000085"/>
    </source>
</evidence>
<dbReference type="EC" id="2.7.13.3" evidence="3"/>
<dbReference type="Pfam" id="PF00672">
    <property type="entry name" value="HAMP"/>
    <property type="match status" value="1"/>
</dbReference>
<dbReference type="SUPFAM" id="SSF55874">
    <property type="entry name" value="ATPase domain of HSP90 chaperone/DNA topoisomerase II/histidine kinase"/>
    <property type="match status" value="1"/>
</dbReference>
<keyword evidence="10" id="KW-0418">Kinase</keyword>
<evidence type="ECO:0000313" key="19">
    <source>
        <dbReference type="Proteomes" id="UP000186336"/>
    </source>
</evidence>
<accession>A0A1P8MXU0</accession>
<dbReference type="RefSeq" id="WP_076629330.1">
    <property type="nucleotide sequence ID" value="NZ_CP019312.1"/>
</dbReference>
<dbReference type="InterPro" id="IPR005467">
    <property type="entry name" value="His_kinase_dom"/>
</dbReference>
<dbReference type="GO" id="GO:0000155">
    <property type="term" value="F:phosphorelay sensor kinase activity"/>
    <property type="evidence" value="ECO:0007669"/>
    <property type="project" value="InterPro"/>
</dbReference>
<dbReference type="KEGG" id="tom:BWR18_15355"/>
<dbReference type="Gene3D" id="1.10.8.500">
    <property type="entry name" value="HAMP domain in histidine kinase"/>
    <property type="match status" value="1"/>
</dbReference>
<dbReference type="SUPFAM" id="SSF47384">
    <property type="entry name" value="Homodimeric domain of signal transducing histidine kinase"/>
    <property type="match status" value="1"/>
</dbReference>
<evidence type="ECO:0000259" key="17">
    <source>
        <dbReference type="PROSITE" id="PS50885"/>
    </source>
</evidence>
<name>A0A1P8MXU0_9RHOB</name>
<dbReference type="InterPro" id="IPR036890">
    <property type="entry name" value="HATPase_C_sf"/>
</dbReference>
<evidence type="ECO:0000256" key="13">
    <source>
        <dbReference type="ARBA" id="ARBA00023012"/>
    </source>
</evidence>
<dbReference type="InterPro" id="IPR036097">
    <property type="entry name" value="HisK_dim/P_sf"/>
</dbReference>
<keyword evidence="4" id="KW-1003">Cell membrane</keyword>
<keyword evidence="13" id="KW-0902">Two-component regulatory system</keyword>
<reference evidence="18 19" key="1">
    <citation type="submission" date="2017-01" db="EMBL/GenBank/DDBJ databases">
        <title>Complete genome of Tateyamaria omphalii DOK1-4 isolated from seawater in Dokdo.</title>
        <authorList>
            <person name="Kim J.H."/>
            <person name="Chi W.-J."/>
        </authorList>
    </citation>
    <scope>NUCLEOTIDE SEQUENCE [LARGE SCALE GENOMIC DNA]</scope>
    <source>
        <strain evidence="18 19">DOK1-4</strain>
    </source>
</reference>
<keyword evidence="8 15" id="KW-0812">Transmembrane</keyword>
<dbReference type="Gene3D" id="3.30.565.10">
    <property type="entry name" value="Histidine kinase-like ATPase, C-terminal domain"/>
    <property type="match status" value="1"/>
</dbReference>
<dbReference type="PROSITE" id="PS50885">
    <property type="entry name" value="HAMP"/>
    <property type="match status" value="1"/>
</dbReference>
<keyword evidence="12 15" id="KW-1133">Transmembrane helix</keyword>
<evidence type="ECO:0000256" key="9">
    <source>
        <dbReference type="ARBA" id="ARBA00022741"/>
    </source>
</evidence>
<keyword evidence="5" id="KW-0997">Cell inner membrane</keyword>
<dbReference type="GO" id="GO:0005524">
    <property type="term" value="F:ATP binding"/>
    <property type="evidence" value="ECO:0007669"/>
    <property type="project" value="UniProtKB-KW"/>
</dbReference>
<dbReference type="InterPro" id="IPR050980">
    <property type="entry name" value="2C_sensor_his_kinase"/>
</dbReference>
<dbReference type="Proteomes" id="UP000186336">
    <property type="component" value="Chromosome"/>
</dbReference>
<protein>
    <recommendedName>
        <fullName evidence="3">histidine kinase</fullName>
        <ecNumber evidence="3">2.7.13.3</ecNumber>
    </recommendedName>
</protein>
<dbReference type="Pfam" id="PF02518">
    <property type="entry name" value="HATPase_c"/>
    <property type="match status" value="1"/>
</dbReference>
<dbReference type="SUPFAM" id="SSF158472">
    <property type="entry name" value="HAMP domain-like"/>
    <property type="match status" value="1"/>
</dbReference>
<keyword evidence="11" id="KW-0067">ATP-binding</keyword>
<evidence type="ECO:0000313" key="18">
    <source>
        <dbReference type="EMBL" id="APX12907.1"/>
    </source>
</evidence>
<evidence type="ECO:0000256" key="6">
    <source>
        <dbReference type="ARBA" id="ARBA00022553"/>
    </source>
</evidence>
<keyword evidence="9" id="KW-0547">Nucleotide-binding</keyword>
<evidence type="ECO:0000256" key="11">
    <source>
        <dbReference type="ARBA" id="ARBA00022840"/>
    </source>
</evidence>
<feature type="transmembrane region" description="Helical" evidence="15">
    <location>
        <begin position="6"/>
        <end position="28"/>
    </location>
</feature>
<dbReference type="STRING" id="299262.BWR18_15355"/>
<dbReference type="PROSITE" id="PS50109">
    <property type="entry name" value="HIS_KIN"/>
    <property type="match status" value="1"/>
</dbReference>
<dbReference type="InterPro" id="IPR003661">
    <property type="entry name" value="HisK_dim/P_dom"/>
</dbReference>
<dbReference type="InterPro" id="IPR003660">
    <property type="entry name" value="HAMP_dom"/>
</dbReference>
<evidence type="ECO:0000256" key="2">
    <source>
        <dbReference type="ARBA" id="ARBA00004429"/>
    </source>
</evidence>
<gene>
    <name evidence="18" type="ORF">BWR18_15355</name>
</gene>
<evidence type="ECO:0000256" key="10">
    <source>
        <dbReference type="ARBA" id="ARBA00022777"/>
    </source>
</evidence>